<dbReference type="Proteomes" id="UP000324222">
    <property type="component" value="Unassembled WGS sequence"/>
</dbReference>
<accession>A0A5B7KMK7</accession>
<feature type="region of interest" description="Disordered" evidence="1">
    <location>
        <begin position="1"/>
        <end position="20"/>
    </location>
</feature>
<dbReference type="AlphaFoldDB" id="A0A5B7KMK7"/>
<comment type="caution">
    <text evidence="2">The sequence shown here is derived from an EMBL/GenBank/DDBJ whole genome shotgun (WGS) entry which is preliminary data.</text>
</comment>
<keyword evidence="3" id="KW-1185">Reference proteome</keyword>
<organism evidence="2 3">
    <name type="scientific">Portunus trituberculatus</name>
    <name type="common">Swimming crab</name>
    <name type="synonym">Neptunus trituberculatus</name>
    <dbReference type="NCBI Taxonomy" id="210409"/>
    <lineage>
        <taxon>Eukaryota</taxon>
        <taxon>Metazoa</taxon>
        <taxon>Ecdysozoa</taxon>
        <taxon>Arthropoda</taxon>
        <taxon>Crustacea</taxon>
        <taxon>Multicrustacea</taxon>
        <taxon>Malacostraca</taxon>
        <taxon>Eumalacostraca</taxon>
        <taxon>Eucarida</taxon>
        <taxon>Decapoda</taxon>
        <taxon>Pleocyemata</taxon>
        <taxon>Brachyura</taxon>
        <taxon>Eubrachyura</taxon>
        <taxon>Portunoidea</taxon>
        <taxon>Portunidae</taxon>
        <taxon>Portuninae</taxon>
        <taxon>Portunus</taxon>
    </lineage>
</organism>
<reference evidence="2 3" key="1">
    <citation type="submission" date="2019-05" db="EMBL/GenBank/DDBJ databases">
        <title>Another draft genome of Portunus trituberculatus and its Hox gene families provides insights of decapod evolution.</title>
        <authorList>
            <person name="Jeong J.-H."/>
            <person name="Song I."/>
            <person name="Kim S."/>
            <person name="Choi T."/>
            <person name="Kim D."/>
            <person name="Ryu S."/>
            <person name="Kim W."/>
        </authorList>
    </citation>
    <scope>NUCLEOTIDE SEQUENCE [LARGE SCALE GENOMIC DNA]</scope>
    <source>
        <tissue evidence="2">Muscle</tissue>
    </source>
</reference>
<evidence type="ECO:0000256" key="1">
    <source>
        <dbReference type="SAM" id="MobiDB-lite"/>
    </source>
</evidence>
<evidence type="ECO:0000313" key="2">
    <source>
        <dbReference type="EMBL" id="MPD06529.1"/>
    </source>
</evidence>
<evidence type="ECO:0000313" key="3">
    <source>
        <dbReference type="Proteomes" id="UP000324222"/>
    </source>
</evidence>
<name>A0A5B7KMK7_PORTR</name>
<sequence>MMAQTTVTMNVSGRSSSCRRPGQALRGLRANLMLCCVLSGMCPGRLLAVRVKQARMACQTTAQVAPSLLPWTIVV</sequence>
<gene>
    <name evidence="2" type="ORF">E2C01_102344</name>
</gene>
<protein>
    <submittedName>
        <fullName evidence="2">Uncharacterized protein</fullName>
    </submittedName>
</protein>
<feature type="compositionally biased region" description="Polar residues" evidence="1">
    <location>
        <begin position="1"/>
        <end position="18"/>
    </location>
</feature>
<dbReference type="EMBL" id="VSRR010151750">
    <property type="protein sequence ID" value="MPD06529.1"/>
    <property type="molecule type" value="Genomic_DNA"/>
</dbReference>
<proteinExistence type="predicted"/>